<dbReference type="GO" id="GO:0031267">
    <property type="term" value="F:small GTPase binding"/>
    <property type="evidence" value="ECO:0007669"/>
    <property type="project" value="InterPro"/>
</dbReference>
<dbReference type="GO" id="GO:0030833">
    <property type="term" value="P:regulation of actin filament polymerization"/>
    <property type="evidence" value="ECO:0007669"/>
    <property type="project" value="InterPro"/>
</dbReference>
<proteinExistence type="predicted"/>
<evidence type="ECO:0000313" key="1">
    <source>
        <dbReference type="Ensembl" id="ENSUAMP00000025917.1"/>
    </source>
</evidence>
<sequence length="93" mass="10625">MTTLVTIILEDALSNVDLLEELPLPDQLPWIEPPTSSIFYQGNYDTNFKDRNAFVTGSTQYSEQAMVHSSMITDKKGKSFLKKRDDVFEMTCK</sequence>
<dbReference type="AlphaFoldDB" id="A0A452S1I3"/>
<reference evidence="1" key="3">
    <citation type="submission" date="2025-09" db="UniProtKB">
        <authorList>
            <consortium name="Ensembl"/>
        </authorList>
    </citation>
    <scope>IDENTIFICATION</scope>
</reference>
<reference evidence="2" key="1">
    <citation type="submission" date="2016-06" db="EMBL/GenBank/DDBJ databases">
        <title>De novo assembly and RNA-Seq shows season-dependent expression and editing in black bear kidneys.</title>
        <authorList>
            <person name="Korstanje R."/>
            <person name="Srivastava A."/>
            <person name="Sarsani V.K."/>
            <person name="Sheehan S.M."/>
            <person name="Seger R.L."/>
            <person name="Barter M.E."/>
            <person name="Lindqvist C."/>
            <person name="Brody L.C."/>
            <person name="Mullikin J.C."/>
        </authorList>
    </citation>
    <scope>NUCLEOTIDE SEQUENCE [LARGE SCALE GENOMIC DNA]</scope>
</reference>
<dbReference type="Ensembl" id="ENSUAMT00000028917.1">
    <property type="protein sequence ID" value="ENSUAMP00000025917.1"/>
    <property type="gene ID" value="ENSUAMG00000020136.1"/>
</dbReference>
<dbReference type="Proteomes" id="UP000291022">
    <property type="component" value="Unassembled WGS sequence"/>
</dbReference>
<dbReference type="OMA" id="PWIEPPT"/>
<accession>A0A452S1I3</accession>
<evidence type="ECO:0000313" key="2">
    <source>
        <dbReference type="Proteomes" id="UP000291022"/>
    </source>
</evidence>
<name>A0A452S1I3_URSAM</name>
<keyword evidence="2" id="KW-1185">Reference proteome</keyword>
<dbReference type="InterPro" id="IPR008081">
    <property type="entry name" value="Cytoplasmic_FMR1-int"/>
</dbReference>
<reference evidence="1" key="2">
    <citation type="submission" date="2025-08" db="UniProtKB">
        <authorList>
            <consortium name="Ensembl"/>
        </authorList>
    </citation>
    <scope>IDENTIFICATION</scope>
</reference>
<dbReference type="GeneTree" id="ENSGT00500000044831"/>
<protein>
    <submittedName>
        <fullName evidence="1">Uncharacterized protein</fullName>
    </submittedName>
</protein>
<dbReference type="STRING" id="9643.ENSUAMP00000025917"/>
<dbReference type="PANTHER" id="PTHR12195">
    <property type="entry name" value="CYTOPLASMIC FMR1-INTERACTING PROTEIN-RELATED"/>
    <property type="match status" value="1"/>
</dbReference>
<organism evidence="1 2">
    <name type="scientific">Ursus americanus</name>
    <name type="common">American black bear</name>
    <name type="synonym">Euarctos americanus</name>
    <dbReference type="NCBI Taxonomy" id="9643"/>
    <lineage>
        <taxon>Eukaryota</taxon>
        <taxon>Metazoa</taxon>
        <taxon>Chordata</taxon>
        <taxon>Craniata</taxon>
        <taxon>Vertebrata</taxon>
        <taxon>Euteleostomi</taxon>
        <taxon>Mammalia</taxon>
        <taxon>Eutheria</taxon>
        <taxon>Laurasiatheria</taxon>
        <taxon>Carnivora</taxon>
        <taxon>Caniformia</taxon>
        <taxon>Ursidae</taxon>
        <taxon>Ursus</taxon>
    </lineage>
</organism>